<reference evidence="2" key="1">
    <citation type="submission" date="2020-11" db="EMBL/GenBank/DDBJ databases">
        <authorList>
            <person name="Tran Van P."/>
        </authorList>
    </citation>
    <scope>NUCLEOTIDE SEQUENCE</scope>
</reference>
<feature type="region of interest" description="Disordered" evidence="1">
    <location>
        <begin position="67"/>
        <end position="87"/>
    </location>
</feature>
<accession>A0A7R9GEU5</accession>
<dbReference type="Proteomes" id="UP000678499">
    <property type="component" value="Unassembled WGS sequence"/>
</dbReference>
<evidence type="ECO:0000313" key="3">
    <source>
        <dbReference type="Proteomes" id="UP000678499"/>
    </source>
</evidence>
<proteinExistence type="predicted"/>
<keyword evidence="3" id="KW-1185">Reference proteome</keyword>
<organism evidence="2">
    <name type="scientific">Notodromas monacha</name>
    <dbReference type="NCBI Taxonomy" id="399045"/>
    <lineage>
        <taxon>Eukaryota</taxon>
        <taxon>Metazoa</taxon>
        <taxon>Ecdysozoa</taxon>
        <taxon>Arthropoda</taxon>
        <taxon>Crustacea</taxon>
        <taxon>Oligostraca</taxon>
        <taxon>Ostracoda</taxon>
        <taxon>Podocopa</taxon>
        <taxon>Podocopida</taxon>
        <taxon>Cypridocopina</taxon>
        <taxon>Cypridoidea</taxon>
        <taxon>Cyprididae</taxon>
        <taxon>Notodromas</taxon>
    </lineage>
</organism>
<gene>
    <name evidence="2" type="ORF">NMOB1V02_LOCUS7518</name>
</gene>
<name>A0A7R9GEU5_9CRUS</name>
<evidence type="ECO:0000256" key="1">
    <source>
        <dbReference type="SAM" id="MobiDB-lite"/>
    </source>
</evidence>
<feature type="region of interest" description="Disordered" evidence="1">
    <location>
        <begin position="1"/>
        <end position="48"/>
    </location>
</feature>
<dbReference type="AlphaFoldDB" id="A0A7R9GEU5"/>
<dbReference type="EMBL" id="OA883859">
    <property type="protein sequence ID" value="CAD7279854.1"/>
    <property type="molecule type" value="Genomic_DNA"/>
</dbReference>
<evidence type="ECO:0000313" key="2">
    <source>
        <dbReference type="EMBL" id="CAD7279854.1"/>
    </source>
</evidence>
<dbReference type="EMBL" id="CAJPEX010001822">
    <property type="protein sequence ID" value="CAG0920006.1"/>
    <property type="molecule type" value="Genomic_DNA"/>
</dbReference>
<sequence>MATARSRSWSPRKESNPYPVGGDDGSVPDRGFGLSDHPRAKDYPLCGENEESIPDLGFGLRGLSAGGRRVKAGPEVGTDDASVPDLGFGLKEKRAGESKEKGAGVEDVIKPKKAYVLGSESKPVPHIRTQDCSRFLGDLKASVEVVHRTASERRASISGPKSTGDGDTATNKSSARDGYTTDTCSDDDLDDSSVLENLASDAVDVREAIEGMEAQLPKLPKINRFLAAIATNSVPTIQEPKTECSLSPPIFDAIVQSVDAFQVIMETVIEQGSGLNISGVLNRGKAVGKASSLAEFEAVRGEIGATLDKLGLLTGLAVECKGALEAIGASVEAAMVSMNGEQRKQMVEDLGAFKER</sequence>
<protein>
    <submittedName>
        <fullName evidence="2">Uncharacterized protein</fullName>
    </submittedName>
</protein>
<feature type="region of interest" description="Disordered" evidence="1">
    <location>
        <begin position="149"/>
        <end position="190"/>
    </location>
</feature>